<feature type="region of interest" description="Disordered" evidence="3">
    <location>
        <begin position="231"/>
        <end position="251"/>
    </location>
</feature>
<dbReference type="Proteomes" id="UP000612362">
    <property type="component" value="Unassembled WGS sequence"/>
</dbReference>
<evidence type="ECO:0000256" key="1">
    <source>
        <dbReference type="ARBA" id="ARBA00043985"/>
    </source>
</evidence>
<evidence type="ECO:0000313" key="5">
    <source>
        <dbReference type="Proteomes" id="UP000612362"/>
    </source>
</evidence>
<evidence type="ECO:0000256" key="2">
    <source>
        <dbReference type="SAM" id="Coils"/>
    </source>
</evidence>
<keyword evidence="5" id="KW-1185">Reference proteome</keyword>
<sequence>MGFFSRLLNFLRIRSNAALYKAEEPGEVMDYSYTKQREQVQQIRRAVADIATSEKQLELQQTELLNKVEKITGQARQALAAGREDLARMALQRKEALVTQLNASEQQIAQVRAQKERLIQMERDVAARVETFHTQKEIVKARYNASQAQVKLHETLSGLSGEMEEVNQAMQRAQEKILLTQARANALDNLLEQGVIGEQTYLGGDTLDRELQKIASQQNVELQLEAMKEQLQLGGPNTQPKQIEGPTSSIE</sequence>
<evidence type="ECO:0000313" key="4">
    <source>
        <dbReference type="EMBL" id="GHO50125.1"/>
    </source>
</evidence>
<dbReference type="Pfam" id="PF04012">
    <property type="entry name" value="PspA_IM30"/>
    <property type="match status" value="1"/>
</dbReference>
<keyword evidence="2" id="KW-0175">Coiled coil</keyword>
<dbReference type="PANTHER" id="PTHR31088:SF6">
    <property type="entry name" value="PHAGE SHOCK PROTEIN A"/>
    <property type="match status" value="1"/>
</dbReference>
<dbReference type="RefSeq" id="WP_220199188.1">
    <property type="nucleotide sequence ID" value="NZ_BNJF01000007.1"/>
</dbReference>
<feature type="compositionally biased region" description="Polar residues" evidence="3">
    <location>
        <begin position="235"/>
        <end position="251"/>
    </location>
</feature>
<name>A0A8J3MW95_9CHLR</name>
<comment type="caution">
    <text evidence="4">The sequence shown here is derived from an EMBL/GenBank/DDBJ whole genome shotgun (WGS) entry which is preliminary data.</text>
</comment>
<reference evidence="4" key="1">
    <citation type="submission" date="2020-10" db="EMBL/GenBank/DDBJ databases">
        <title>Taxonomic study of unclassified bacteria belonging to the class Ktedonobacteria.</title>
        <authorList>
            <person name="Yabe S."/>
            <person name="Wang C.M."/>
            <person name="Zheng Y."/>
            <person name="Sakai Y."/>
            <person name="Cavaletti L."/>
            <person name="Monciardini P."/>
            <person name="Donadio S."/>
        </authorList>
    </citation>
    <scope>NUCLEOTIDE SEQUENCE</scope>
    <source>
        <strain evidence="4">SOSP1-1</strain>
    </source>
</reference>
<dbReference type="InterPro" id="IPR007157">
    <property type="entry name" value="PspA_VIPP1"/>
</dbReference>
<evidence type="ECO:0000256" key="3">
    <source>
        <dbReference type="SAM" id="MobiDB-lite"/>
    </source>
</evidence>
<protein>
    <submittedName>
        <fullName evidence="4">Phage shock protein A</fullName>
    </submittedName>
</protein>
<feature type="coiled-coil region" evidence="2">
    <location>
        <begin position="94"/>
        <end position="121"/>
    </location>
</feature>
<dbReference type="AlphaFoldDB" id="A0A8J3MW95"/>
<feature type="coiled-coil region" evidence="2">
    <location>
        <begin position="156"/>
        <end position="183"/>
    </location>
</feature>
<comment type="similarity">
    <text evidence="1">Belongs to the PspA/Vipp/IM30 family.</text>
</comment>
<dbReference type="PANTHER" id="PTHR31088">
    <property type="entry name" value="MEMBRANE-ASSOCIATED PROTEIN VIPP1, CHLOROPLASTIC"/>
    <property type="match status" value="1"/>
</dbReference>
<accession>A0A8J3MW95</accession>
<gene>
    <name evidence="4" type="ORF">KSX_82880</name>
</gene>
<dbReference type="EMBL" id="BNJF01000007">
    <property type="protein sequence ID" value="GHO50125.1"/>
    <property type="molecule type" value="Genomic_DNA"/>
</dbReference>
<organism evidence="4 5">
    <name type="scientific">Ktedonospora formicarum</name>
    <dbReference type="NCBI Taxonomy" id="2778364"/>
    <lineage>
        <taxon>Bacteria</taxon>
        <taxon>Bacillati</taxon>
        <taxon>Chloroflexota</taxon>
        <taxon>Ktedonobacteria</taxon>
        <taxon>Ktedonobacterales</taxon>
        <taxon>Ktedonobacteraceae</taxon>
        <taxon>Ktedonospora</taxon>
    </lineage>
</organism>
<proteinExistence type="inferred from homology"/>